<protein>
    <submittedName>
        <fullName evidence="1">Uncharacterized protein</fullName>
    </submittedName>
</protein>
<accession>A0AAD9XPB8</accession>
<sequence>MTTDRGVSIFQGLVVAGNDGGVKNGTVGNVDGIPPGPDGIAGNGGSLTSGYGVEAKGGKFIPGMEGNSGGVLCNRRRDPTAAPMLENDNVIKKARVMKREVAIANIILGTRRVTYGWIYAEKGEEKGL</sequence>
<dbReference type="EMBL" id="JANJYI010000001">
    <property type="protein sequence ID" value="KAK2662897.1"/>
    <property type="molecule type" value="Genomic_DNA"/>
</dbReference>
<dbReference type="AlphaFoldDB" id="A0AAD9XPB8"/>
<name>A0AAD9XPB8_9ROSI</name>
<organism evidence="1 2">
    <name type="scientific">Dipteronia dyeriana</name>
    <dbReference type="NCBI Taxonomy" id="168575"/>
    <lineage>
        <taxon>Eukaryota</taxon>
        <taxon>Viridiplantae</taxon>
        <taxon>Streptophyta</taxon>
        <taxon>Embryophyta</taxon>
        <taxon>Tracheophyta</taxon>
        <taxon>Spermatophyta</taxon>
        <taxon>Magnoliopsida</taxon>
        <taxon>eudicotyledons</taxon>
        <taxon>Gunneridae</taxon>
        <taxon>Pentapetalae</taxon>
        <taxon>rosids</taxon>
        <taxon>malvids</taxon>
        <taxon>Sapindales</taxon>
        <taxon>Sapindaceae</taxon>
        <taxon>Hippocastanoideae</taxon>
        <taxon>Acereae</taxon>
        <taxon>Dipteronia</taxon>
    </lineage>
</organism>
<comment type="caution">
    <text evidence="1">The sequence shown here is derived from an EMBL/GenBank/DDBJ whole genome shotgun (WGS) entry which is preliminary data.</text>
</comment>
<gene>
    <name evidence="1" type="ORF">Ddye_001471</name>
</gene>
<dbReference type="Proteomes" id="UP001280121">
    <property type="component" value="Unassembled WGS sequence"/>
</dbReference>
<keyword evidence="2" id="KW-1185">Reference proteome</keyword>
<reference evidence="1" key="1">
    <citation type="journal article" date="2023" name="Plant J.">
        <title>Genome sequences and population genomics provide insights into the demographic history, inbreeding, and mutation load of two 'living fossil' tree species of Dipteronia.</title>
        <authorList>
            <person name="Feng Y."/>
            <person name="Comes H.P."/>
            <person name="Chen J."/>
            <person name="Zhu S."/>
            <person name="Lu R."/>
            <person name="Zhang X."/>
            <person name="Li P."/>
            <person name="Qiu J."/>
            <person name="Olsen K.M."/>
            <person name="Qiu Y."/>
        </authorList>
    </citation>
    <scope>NUCLEOTIDE SEQUENCE</scope>
    <source>
        <strain evidence="1">KIB01</strain>
    </source>
</reference>
<proteinExistence type="predicted"/>
<evidence type="ECO:0000313" key="1">
    <source>
        <dbReference type="EMBL" id="KAK2662897.1"/>
    </source>
</evidence>
<evidence type="ECO:0000313" key="2">
    <source>
        <dbReference type="Proteomes" id="UP001280121"/>
    </source>
</evidence>